<name>A0A806TZ87_PRIMG</name>
<accession>A0A806TZ87</accession>
<organism evidence="2 3">
    <name type="scientific">Priestia megaterium Q3</name>
    <dbReference type="NCBI Taxonomy" id="1452722"/>
    <lineage>
        <taxon>Bacteria</taxon>
        <taxon>Bacillati</taxon>
        <taxon>Bacillota</taxon>
        <taxon>Bacilli</taxon>
        <taxon>Bacillales</taxon>
        <taxon>Bacillaceae</taxon>
        <taxon>Priestia</taxon>
    </lineage>
</organism>
<gene>
    <name evidence="2" type="ORF">AS52_02201</name>
</gene>
<dbReference type="Pfam" id="PF09607">
    <property type="entry name" value="BrkDBD"/>
    <property type="match status" value="1"/>
</dbReference>
<dbReference type="InterPro" id="IPR018586">
    <property type="entry name" value="Brinker_DNA-bd"/>
</dbReference>
<dbReference type="AlphaFoldDB" id="A0A806TZ87"/>
<dbReference type="RefSeq" id="WP_049164341.1">
    <property type="nucleotide sequence ID" value="NZ_CP010586.1"/>
</dbReference>
<protein>
    <submittedName>
        <fullName evidence="2">Brinker DNA-binding domain protein</fullName>
    </submittedName>
</protein>
<dbReference type="Proteomes" id="UP000036410">
    <property type="component" value="Chromosome"/>
</dbReference>
<evidence type="ECO:0000313" key="2">
    <source>
        <dbReference type="EMBL" id="AKP77166.1"/>
    </source>
</evidence>
<dbReference type="SUPFAM" id="SSF46689">
    <property type="entry name" value="Homeodomain-like"/>
    <property type="match status" value="1"/>
</dbReference>
<dbReference type="InterPro" id="IPR009057">
    <property type="entry name" value="Homeodomain-like_sf"/>
</dbReference>
<evidence type="ECO:0000313" key="3">
    <source>
        <dbReference type="Proteomes" id="UP000036410"/>
    </source>
</evidence>
<feature type="domain" description="Brinker DNA-binding" evidence="1">
    <location>
        <begin position="4"/>
        <end position="46"/>
    </location>
</feature>
<reference evidence="2 3" key="1">
    <citation type="submission" date="2015-01" db="EMBL/GenBank/DDBJ databases">
        <title>Genome sequence of bacillus megaterium Q3.</title>
        <authorList>
            <person name="Wang Y."/>
            <person name="Luo K."/>
            <person name="Bai L."/>
            <person name="Luo F."/>
        </authorList>
    </citation>
    <scope>NUCLEOTIDE SEQUENCE [LARGE SCALE GENOMIC DNA]</scope>
    <source>
        <strain evidence="2 3">Q3</strain>
    </source>
</reference>
<sequence length="102" mass="11929">MTYRSYSLSFKLEVVKEFMVNKKVKGIQSKIAKKYGISNYSVSTWVEKYKDTFVSQETYMNSFNCRESAKCTEHSLIVENEILKSIIIKKEIELNQLKNQLG</sequence>
<dbReference type="GO" id="GO:0003677">
    <property type="term" value="F:DNA binding"/>
    <property type="evidence" value="ECO:0007669"/>
    <property type="project" value="UniProtKB-KW"/>
</dbReference>
<dbReference type="Gene3D" id="1.10.10.60">
    <property type="entry name" value="Homeodomain-like"/>
    <property type="match status" value="1"/>
</dbReference>
<dbReference type="EMBL" id="CP010586">
    <property type="protein sequence ID" value="AKP77166.1"/>
    <property type="molecule type" value="Genomic_DNA"/>
</dbReference>
<proteinExistence type="predicted"/>
<keyword evidence="2" id="KW-0238">DNA-binding</keyword>
<evidence type="ECO:0000259" key="1">
    <source>
        <dbReference type="Pfam" id="PF09607"/>
    </source>
</evidence>